<dbReference type="EMBL" id="JACIIU010000058">
    <property type="protein sequence ID" value="MBB6262658.1"/>
    <property type="molecule type" value="Genomic_DNA"/>
</dbReference>
<dbReference type="Proteomes" id="UP000555393">
    <property type="component" value="Unassembled WGS sequence"/>
</dbReference>
<sequence>MQTITTETDYPLNVAEKIQDRLINTINELDSIINLINKFGPDLVVKRGISYERKQATNYIEEAIDHLQYVDTYLYEYAKNLHRLER</sequence>
<evidence type="ECO:0000313" key="2">
    <source>
        <dbReference type="Proteomes" id="UP000555393"/>
    </source>
</evidence>
<organism evidence="1 2">
    <name type="scientific">Paenochrobactrum gallinarii</name>
    <dbReference type="NCBI Taxonomy" id="643673"/>
    <lineage>
        <taxon>Bacteria</taxon>
        <taxon>Pseudomonadati</taxon>
        <taxon>Pseudomonadota</taxon>
        <taxon>Alphaproteobacteria</taxon>
        <taxon>Hyphomicrobiales</taxon>
        <taxon>Brucellaceae</taxon>
        <taxon>Paenochrobactrum</taxon>
    </lineage>
</organism>
<comment type="caution">
    <text evidence="1">The sequence shown here is derived from an EMBL/GenBank/DDBJ whole genome shotgun (WGS) entry which is preliminary data.</text>
</comment>
<dbReference type="AlphaFoldDB" id="A0A841M962"/>
<gene>
    <name evidence="1" type="ORF">FHS77_003240</name>
</gene>
<proteinExistence type="predicted"/>
<name>A0A841M962_9HYPH</name>
<protein>
    <submittedName>
        <fullName evidence="1">Uncharacterized protein</fullName>
    </submittedName>
</protein>
<evidence type="ECO:0000313" key="1">
    <source>
        <dbReference type="EMBL" id="MBB6262658.1"/>
    </source>
</evidence>
<reference evidence="1 2" key="1">
    <citation type="submission" date="2020-08" db="EMBL/GenBank/DDBJ databases">
        <title>Genomic Encyclopedia of Type Strains, Phase IV (KMG-IV): sequencing the most valuable type-strain genomes for metagenomic binning, comparative biology and taxonomic classification.</title>
        <authorList>
            <person name="Goeker M."/>
        </authorList>
    </citation>
    <scope>NUCLEOTIDE SEQUENCE [LARGE SCALE GENOMIC DNA]</scope>
    <source>
        <strain evidence="1 2">DSM 22336</strain>
    </source>
</reference>
<keyword evidence="2" id="KW-1185">Reference proteome</keyword>
<dbReference type="RefSeq" id="WP_184224859.1">
    <property type="nucleotide sequence ID" value="NZ_JACIIU010000058.1"/>
</dbReference>
<accession>A0A841M962</accession>